<evidence type="ECO:0000256" key="3">
    <source>
        <dbReference type="ARBA" id="ARBA00022737"/>
    </source>
</evidence>
<name>A0AAD5ZWK6_9POAL</name>
<evidence type="ECO:0000256" key="4">
    <source>
        <dbReference type="ARBA" id="ARBA00022821"/>
    </source>
</evidence>
<keyword evidence="5" id="KW-0547">Nucleotide-binding</keyword>
<reference evidence="8 9" key="1">
    <citation type="journal article" date="2022" name="Cell">
        <title>Repeat-based holocentromeres influence genome architecture and karyotype evolution.</title>
        <authorList>
            <person name="Hofstatter P.G."/>
            <person name="Thangavel G."/>
            <person name="Lux T."/>
            <person name="Neumann P."/>
            <person name="Vondrak T."/>
            <person name="Novak P."/>
            <person name="Zhang M."/>
            <person name="Costa L."/>
            <person name="Castellani M."/>
            <person name="Scott A."/>
            <person name="Toegelov H."/>
            <person name="Fuchs J."/>
            <person name="Mata-Sucre Y."/>
            <person name="Dias Y."/>
            <person name="Vanzela A.L.L."/>
            <person name="Huettel B."/>
            <person name="Almeida C.C.S."/>
            <person name="Simkova H."/>
            <person name="Souza G."/>
            <person name="Pedrosa-Harand A."/>
            <person name="Macas J."/>
            <person name="Mayer K.F.X."/>
            <person name="Houben A."/>
            <person name="Marques A."/>
        </authorList>
    </citation>
    <scope>NUCLEOTIDE SEQUENCE [LARGE SCALE GENOMIC DNA]</scope>
    <source>
        <strain evidence="8">RhyTen1mFocal</strain>
    </source>
</reference>
<dbReference type="InterPro" id="IPR003593">
    <property type="entry name" value="AAA+_ATPase"/>
</dbReference>
<feature type="domain" description="AAA+ ATPase" evidence="7">
    <location>
        <begin position="170"/>
        <end position="307"/>
    </location>
</feature>
<dbReference type="PANTHER" id="PTHR33463">
    <property type="entry name" value="NB-ARC DOMAIN-CONTAINING PROTEIN-RELATED"/>
    <property type="match status" value="1"/>
</dbReference>
<dbReference type="InterPro" id="IPR058922">
    <property type="entry name" value="WHD_DRP"/>
</dbReference>
<dbReference type="InterPro" id="IPR036388">
    <property type="entry name" value="WH-like_DNA-bd_sf"/>
</dbReference>
<evidence type="ECO:0000256" key="5">
    <source>
        <dbReference type="ARBA" id="ARBA00022840"/>
    </source>
</evidence>
<dbReference type="GO" id="GO:0042742">
    <property type="term" value="P:defense response to bacterium"/>
    <property type="evidence" value="ECO:0007669"/>
    <property type="project" value="UniProtKB-ARBA"/>
</dbReference>
<dbReference type="SMART" id="SM00382">
    <property type="entry name" value="AAA"/>
    <property type="match status" value="1"/>
</dbReference>
<dbReference type="GO" id="GO:0009626">
    <property type="term" value="P:plant-type hypersensitive response"/>
    <property type="evidence" value="ECO:0007669"/>
    <property type="project" value="UniProtKB-ARBA"/>
</dbReference>
<sequence>MELLKASVSLVPWIASKVAKHLAYPFKVSTNIRALESSLEQLDAQKRDVETTITNADRQNGTPTEQIKLWLREVEAIKQKAVEVSNKYQQQCRCIWNISPNFWSNYKISKRAAKQHAELMNLCGKEANIPVVSHIAPPLVVEMPLAEEMSVSTSNSSNLELAHQLIMDGAKNIIGIWGMGGVGKTHLLKQINNKIYKDSTFSVVMFVTCTKECSVEKIQNEIISKFGLNKSDSMEERQRTILDFLKRKNFVLLLDDLWSRMDLESVGIPTPYGKVGNCKRKVVLTTRSEDVCRLMKVDKKMRVKVLAWKEAWSLFKGQVSEQTIDSHPYIVKYAVDVVKELGGLPLALITVGSAMRDRTDPSEWQREVELLKQARHNVELSARDETVFKVLKFSYDKLRDDNLRECFLHCSLWPEDHPIEKNELVELWMGLGLIDEDDIQMAYDIGYHYIRILQSVCLLESTDNESQVKLHDVIRDMSLWIISNTGVEKNKWIVRSGASNQCRVVIDRKTEKISFMYYHVDGISFPSLNNTRLSTFLFTWSNLTSFPVVLQSQQLKHLTVLNLKQNKINVFPTEICNLFNLQFVDLSGNYIEYVPAEIRGLVNLKYLFLKGNPLYALPIDVLYKLSALKVLDLSPPCHYGEMTQTFESNFFWSLLVCLETLPEFGALGFELNHSLAIEMLSRYNVPVRWLTITIWEGGDGTLFFPSAFLESSQPSKLYSLSIADMEIEWVDFLSTHESKSGNKSSCELGRLEHLGIYRVGMIEFRWGSLDAPKIFFPFLKCITISTCDRLGNISWVVHLPCLRELTVSACKSINRMIHEYEVSEPTFPLLKVLVLEGLPKLQTISDQEIKFPALETMKICGCNGLRNFPFSADNIPAKLNHIWVEEEWWNTIYSQDYLRSSLIEYVRFLYY</sequence>
<dbReference type="Gene3D" id="1.10.8.430">
    <property type="entry name" value="Helical domain of apoptotic protease-activating factors"/>
    <property type="match status" value="1"/>
</dbReference>
<dbReference type="InterPro" id="IPR042197">
    <property type="entry name" value="Apaf_helical"/>
</dbReference>
<dbReference type="GO" id="GO:0043531">
    <property type="term" value="F:ADP binding"/>
    <property type="evidence" value="ECO:0007669"/>
    <property type="project" value="InterPro"/>
</dbReference>
<dbReference type="PANTHER" id="PTHR33463:SF207">
    <property type="entry name" value="AAA+ ATPASE DOMAIN-CONTAINING PROTEIN"/>
    <property type="match status" value="1"/>
</dbReference>
<evidence type="ECO:0000259" key="7">
    <source>
        <dbReference type="SMART" id="SM00382"/>
    </source>
</evidence>
<dbReference type="Gene3D" id="3.40.50.300">
    <property type="entry name" value="P-loop containing nucleotide triphosphate hydrolases"/>
    <property type="match status" value="1"/>
</dbReference>
<dbReference type="InterPro" id="IPR050905">
    <property type="entry name" value="Plant_NBS-LRR"/>
</dbReference>
<dbReference type="Gene3D" id="3.80.10.10">
    <property type="entry name" value="Ribonuclease Inhibitor"/>
    <property type="match status" value="1"/>
</dbReference>
<dbReference type="EMBL" id="JAMRDG010000001">
    <property type="protein sequence ID" value="KAJ3705392.1"/>
    <property type="molecule type" value="Genomic_DNA"/>
</dbReference>
<accession>A0AAD5ZWK6</accession>
<dbReference type="InterPro" id="IPR002182">
    <property type="entry name" value="NB-ARC"/>
</dbReference>
<evidence type="ECO:0000256" key="6">
    <source>
        <dbReference type="SAM" id="Coils"/>
    </source>
</evidence>
<keyword evidence="9" id="KW-1185">Reference proteome</keyword>
<proteinExistence type="inferred from homology"/>
<gene>
    <name evidence="8" type="ORF">LUZ61_009097</name>
</gene>
<dbReference type="PRINTS" id="PR00364">
    <property type="entry name" value="DISEASERSIST"/>
</dbReference>
<keyword evidence="3" id="KW-0677">Repeat</keyword>
<dbReference type="InterPro" id="IPR027417">
    <property type="entry name" value="P-loop_NTPase"/>
</dbReference>
<feature type="coiled-coil region" evidence="6">
    <location>
        <begin position="32"/>
        <end position="59"/>
    </location>
</feature>
<keyword evidence="2" id="KW-0433">Leucine-rich repeat</keyword>
<keyword evidence="6" id="KW-0175">Coiled coil</keyword>
<dbReference type="InterPro" id="IPR032675">
    <property type="entry name" value="LRR_dom_sf"/>
</dbReference>
<evidence type="ECO:0000256" key="2">
    <source>
        <dbReference type="ARBA" id="ARBA00022614"/>
    </source>
</evidence>
<dbReference type="GO" id="GO:0002758">
    <property type="term" value="P:innate immune response-activating signaling pathway"/>
    <property type="evidence" value="ECO:0007669"/>
    <property type="project" value="UniProtKB-ARBA"/>
</dbReference>
<evidence type="ECO:0000313" key="8">
    <source>
        <dbReference type="EMBL" id="KAJ3705392.1"/>
    </source>
</evidence>
<dbReference type="AlphaFoldDB" id="A0AAD5ZWK6"/>
<dbReference type="Pfam" id="PF23559">
    <property type="entry name" value="WHD_DRP"/>
    <property type="match status" value="1"/>
</dbReference>
<organism evidence="8 9">
    <name type="scientific">Rhynchospora tenuis</name>
    <dbReference type="NCBI Taxonomy" id="198213"/>
    <lineage>
        <taxon>Eukaryota</taxon>
        <taxon>Viridiplantae</taxon>
        <taxon>Streptophyta</taxon>
        <taxon>Embryophyta</taxon>
        <taxon>Tracheophyta</taxon>
        <taxon>Spermatophyta</taxon>
        <taxon>Magnoliopsida</taxon>
        <taxon>Liliopsida</taxon>
        <taxon>Poales</taxon>
        <taxon>Cyperaceae</taxon>
        <taxon>Cyperoideae</taxon>
        <taxon>Rhynchosporeae</taxon>
        <taxon>Rhynchospora</taxon>
    </lineage>
</organism>
<dbReference type="GO" id="GO:0005524">
    <property type="term" value="F:ATP binding"/>
    <property type="evidence" value="ECO:0007669"/>
    <property type="project" value="UniProtKB-KW"/>
</dbReference>
<keyword evidence="5" id="KW-0067">ATP-binding</keyword>
<comment type="caution">
    <text evidence="8">The sequence shown here is derived from an EMBL/GenBank/DDBJ whole genome shotgun (WGS) entry which is preliminary data.</text>
</comment>
<dbReference type="Pfam" id="PF00931">
    <property type="entry name" value="NB-ARC"/>
    <property type="match status" value="1"/>
</dbReference>
<dbReference type="SMART" id="SM00369">
    <property type="entry name" value="LRR_TYP"/>
    <property type="match status" value="3"/>
</dbReference>
<dbReference type="Gene3D" id="1.10.10.10">
    <property type="entry name" value="Winged helix-like DNA-binding domain superfamily/Winged helix DNA-binding domain"/>
    <property type="match status" value="1"/>
</dbReference>
<dbReference type="InterPro" id="IPR003591">
    <property type="entry name" value="Leu-rich_rpt_typical-subtyp"/>
</dbReference>
<dbReference type="SUPFAM" id="SSF52540">
    <property type="entry name" value="P-loop containing nucleoside triphosphate hydrolases"/>
    <property type="match status" value="1"/>
</dbReference>
<dbReference type="FunFam" id="1.10.10.10:FF:000322">
    <property type="entry name" value="Probable disease resistance protein At1g63360"/>
    <property type="match status" value="1"/>
</dbReference>
<keyword evidence="4" id="KW-0611">Plant defense</keyword>
<dbReference type="SUPFAM" id="SSF52058">
    <property type="entry name" value="L domain-like"/>
    <property type="match status" value="1"/>
</dbReference>
<dbReference type="Proteomes" id="UP001210211">
    <property type="component" value="Unassembled WGS sequence"/>
</dbReference>
<protein>
    <recommendedName>
        <fullName evidence="7">AAA+ ATPase domain-containing protein</fullName>
    </recommendedName>
</protein>
<evidence type="ECO:0000313" key="9">
    <source>
        <dbReference type="Proteomes" id="UP001210211"/>
    </source>
</evidence>
<dbReference type="FunFam" id="3.40.50.300:FF:001091">
    <property type="entry name" value="Probable disease resistance protein At1g61300"/>
    <property type="match status" value="1"/>
</dbReference>
<evidence type="ECO:0000256" key="1">
    <source>
        <dbReference type="ARBA" id="ARBA00008894"/>
    </source>
</evidence>
<comment type="similarity">
    <text evidence="1">Belongs to the disease resistance NB-LRR family.</text>
</comment>